<dbReference type="GO" id="GO:0007015">
    <property type="term" value="P:actin filament organization"/>
    <property type="evidence" value="ECO:0007669"/>
    <property type="project" value="InterPro"/>
</dbReference>
<dbReference type="WBParaSite" id="ECPE_0001752801-mRNA-1">
    <property type="protein sequence ID" value="ECPE_0001752801-mRNA-1"/>
    <property type="gene ID" value="ECPE_0001752801"/>
</dbReference>
<dbReference type="InterPro" id="IPR029982">
    <property type="entry name" value="Kptn"/>
</dbReference>
<dbReference type="GO" id="GO:0030027">
    <property type="term" value="C:lamellipodium"/>
    <property type="evidence" value="ECO:0007669"/>
    <property type="project" value="TreeGrafter"/>
</dbReference>
<evidence type="ECO:0000313" key="1">
    <source>
        <dbReference type="WBParaSite" id="ECPE_0001752801-mRNA-1"/>
    </source>
</evidence>
<sequence length="102" mass="11384">LDNQILLPQSADFDHVNCASVGDFNFDGLPEIVLGTFGQRMLFYQWDSSKPPDDDACPSVDGGYRLVWPREIVVTGWFEISCVTLNLAIIISESGFRLSRSL</sequence>
<dbReference type="GO" id="GO:1904262">
    <property type="term" value="P:negative regulation of TORC1 signaling"/>
    <property type="evidence" value="ECO:0007669"/>
    <property type="project" value="TreeGrafter"/>
</dbReference>
<accession>A0A183BE48</accession>
<dbReference type="PANTHER" id="PTHR15435">
    <property type="entry name" value="KICSTOR COMPLEX PROTEIN KAPTIN"/>
    <property type="match status" value="1"/>
</dbReference>
<protein>
    <submittedName>
        <fullName evidence="1">VCBS repeat-containing protein</fullName>
    </submittedName>
</protein>
<dbReference type="GO" id="GO:0034198">
    <property type="term" value="P:cellular response to amino acid starvation"/>
    <property type="evidence" value="ECO:0007669"/>
    <property type="project" value="TreeGrafter"/>
</dbReference>
<dbReference type="AlphaFoldDB" id="A0A183BE48"/>
<dbReference type="GO" id="GO:0051015">
    <property type="term" value="F:actin filament binding"/>
    <property type="evidence" value="ECO:0007669"/>
    <property type="project" value="TreeGrafter"/>
</dbReference>
<dbReference type="GO" id="GO:0015629">
    <property type="term" value="C:actin cytoskeleton"/>
    <property type="evidence" value="ECO:0007669"/>
    <property type="project" value="InterPro"/>
</dbReference>
<proteinExistence type="predicted"/>
<reference evidence="1" key="1">
    <citation type="submission" date="2016-06" db="UniProtKB">
        <authorList>
            <consortium name="WormBaseParasite"/>
        </authorList>
    </citation>
    <scope>IDENTIFICATION</scope>
</reference>
<dbReference type="PANTHER" id="PTHR15435:SF2">
    <property type="entry name" value="KICSTOR COMPLEX PROTEIN KAPTIN"/>
    <property type="match status" value="1"/>
</dbReference>
<name>A0A183BE48_9TREM</name>
<organism evidence="1">
    <name type="scientific">Echinostoma caproni</name>
    <dbReference type="NCBI Taxonomy" id="27848"/>
    <lineage>
        <taxon>Eukaryota</taxon>
        <taxon>Metazoa</taxon>
        <taxon>Spiralia</taxon>
        <taxon>Lophotrochozoa</taxon>
        <taxon>Platyhelminthes</taxon>
        <taxon>Trematoda</taxon>
        <taxon>Digenea</taxon>
        <taxon>Plagiorchiida</taxon>
        <taxon>Echinostomata</taxon>
        <taxon>Echinostomatoidea</taxon>
        <taxon>Echinostomatidae</taxon>
        <taxon>Echinostoma</taxon>
    </lineage>
</organism>